<reference evidence="10 11" key="1">
    <citation type="submission" date="2019-10" db="EMBL/GenBank/DDBJ databases">
        <authorList>
            <person name="Palmer J.M."/>
        </authorList>
    </citation>
    <scope>NUCLEOTIDE SEQUENCE [LARGE SCALE GENOMIC DNA]</scope>
    <source>
        <strain evidence="10 11">TWF694</strain>
    </source>
</reference>
<dbReference type="Pfam" id="PF13813">
    <property type="entry name" value="MBOAT_2"/>
    <property type="match status" value="1"/>
</dbReference>
<evidence type="ECO:0000256" key="4">
    <source>
        <dbReference type="ARBA" id="ARBA00022679"/>
    </source>
</evidence>
<protein>
    <recommendedName>
        <fullName evidence="9">Wax synthase domain-containing protein</fullName>
    </recommendedName>
</protein>
<evidence type="ECO:0000256" key="2">
    <source>
        <dbReference type="ARBA" id="ARBA00005179"/>
    </source>
</evidence>
<feature type="transmembrane region" description="Helical" evidence="8">
    <location>
        <begin position="302"/>
        <end position="322"/>
    </location>
</feature>
<evidence type="ECO:0000259" key="9">
    <source>
        <dbReference type="Pfam" id="PF13813"/>
    </source>
</evidence>
<sequence length="422" mass="47760">MIFATPLVPNNALHLPQRTAYNLPGLAPSDRQTLWLLPISIVLQITTLAIIGPLPKTSAIRTFLPAIVVPIVIGIAIQAIMFCHHLTSPVINFGYGTAVVCLTLQGIDVLFMIPYRYEIPITEIFQIANKPCPSVNPTWQQRFDWAAAYYNNPRMILTPLEPTILKRRRAAVARLTRGQFLWARAARVLMIWVLIDFLLAWCRCDLWFSAAAHETALPDTLVTGAVRTALGASAIWMAVDIEHALCALFMVGVAGDDHKEWPDLFGIWTEEWYTIADFWAVAWHGLFRQQFIFLTHTVKSPLLRVFIPFLFSAILHFSGAWMQSRDGVEAAVFLMLQPVGIIIQQMVVGRTVSGRKLRFLTWLSTLIWLLATGYGFIETYARGGMYDIEPIPISFLSLLGIVEGRVWRWNGITEHFKTHKIY</sequence>
<evidence type="ECO:0000313" key="10">
    <source>
        <dbReference type="EMBL" id="KAK6542268.1"/>
    </source>
</evidence>
<keyword evidence="5 8" id="KW-0812">Transmembrane</keyword>
<dbReference type="EMBL" id="JAVHJO010000002">
    <property type="protein sequence ID" value="KAK6542268.1"/>
    <property type="molecule type" value="Genomic_DNA"/>
</dbReference>
<keyword evidence="4" id="KW-0808">Transferase</keyword>
<name>A0AAV9XR68_9PEZI</name>
<proteinExistence type="inferred from homology"/>
<accession>A0AAV9XR68</accession>
<comment type="pathway">
    <text evidence="2">Secondary metabolite biosynthesis.</text>
</comment>
<evidence type="ECO:0000313" key="11">
    <source>
        <dbReference type="Proteomes" id="UP001365542"/>
    </source>
</evidence>
<feature type="transmembrane region" description="Helical" evidence="8">
    <location>
        <begin position="63"/>
        <end position="87"/>
    </location>
</feature>
<feature type="transmembrane region" description="Helical" evidence="8">
    <location>
        <begin position="93"/>
        <end position="113"/>
    </location>
</feature>
<dbReference type="GO" id="GO:0016020">
    <property type="term" value="C:membrane"/>
    <property type="evidence" value="ECO:0007669"/>
    <property type="project" value="UniProtKB-SubCell"/>
</dbReference>
<keyword evidence="11" id="KW-1185">Reference proteome</keyword>
<dbReference type="InterPro" id="IPR032805">
    <property type="entry name" value="Wax_synthase_dom"/>
</dbReference>
<evidence type="ECO:0000256" key="8">
    <source>
        <dbReference type="SAM" id="Phobius"/>
    </source>
</evidence>
<dbReference type="Proteomes" id="UP001365542">
    <property type="component" value="Unassembled WGS sequence"/>
</dbReference>
<comment type="caution">
    <text evidence="10">The sequence shown here is derived from an EMBL/GenBank/DDBJ whole genome shotgun (WGS) entry which is preliminary data.</text>
</comment>
<evidence type="ECO:0000256" key="1">
    <source>
        <dbReference type="ARBA" id="ARBA00004141"/>
    </source>
</evidence>
<dbReference type="GO" id="GO:0008374">
    <property type="term" value="F:O-acyltransferase activity"/>
    <property type="evidence" value="ECO:0007669"/>
    <property type="project" value="InterPro"/>
</dbReference>
<gene>
    <name evidence="10" type="ORF">TWF694_006228</name>
</gene>
<dbReference type="PANTHER" id="PTHR31595:SF57">
    <property type="entry name" value="OS04G0481900 PROTEIN"/>
    <property type="match status" value="1"/>
</dbReference>
<feature type="transmembrane region" description="Helical" evidence="8">
    <location>
        <begin position="328"/>
        <end position="347"/>
    </location>
</feature>
<dbReference type="AlphaFoldDB" id="A0AAV9XR68"/>
<comment type="similarity">
    <text evidence="3">Belongs to the wax synthase family.</text>
</comment>
<feature type="transmembrane region" description="Helical" evidence="8">
    <location>
        <begin position="33"/>
        <end position="51"/>
    </location>
</feature>
<comment type="subcellular location">
    <subcellularLocation>
        <location evidence="1">Membrane</location>
        <topology evidence="1">Multi-pass membrane protein</topology>
    </subcellularLocation>
</comment>
<keyword evidence="7 8" id="KW-0472">Membrane</keyword>
<keyword evidence="6 8" id="KW-1133">Transmembrane helix</keyword>
<feature type="transmembrane region" description="Helical" evidence="8">
    <location>
        <begin position="359"/>
        <end position="377"/>
    </location>
</feature>
<evidence type="ECO:0000256" key="7">
    <source>
        <dbReference type="ARBA" id="ARBA00023136"/>
    </source>
</evidence>
<feature type="domain" description="Wax synthase" evidence="9">
    <location>
        <begin position="261"/>
        <end position="333"/>
    </location>
</feature>
<organism evidence="10 11">
    <name type="scientific">Orbilia ellipsospora</name>
    <dbReference type="NCBI Taxonomy" id="2528407"/>
    <lineage>
        <taxon>Eukaryota</taxon>
        <taxon>Fungi</taxon>
        <taxon>Dikarya</taxon>
        <taxon>Ascomycota</taxon>
        <taxon>Pezizomycotina</taxon>
        <taxon>Orbiliomycetes</taxon>
        <taxon>Orbiliales</taxon>
        <taxon>Orbiliaceae</taxon>
        <taxon>Orbilia</taxon>
    </lineage>
</organism>
<evidence type="ECO:0000256" key="3">
    <source>
        <dbReference type="ARBA" id="ARBA00007282"/>
    </source>
</evidence>
<evidence type="ECO:0000256" key="6">
    <source>
        <dbReference type="ARBA" id="ARBA00022989"/>
    </source>
</evidence>
<dbReference type="GO" id="GO:0006629">
    <property type="term" value="P:lipid metabolic process"/>
    <property type="evidence" value="ECO:0007669"/>
    <property type="project" value="InterPro"/>
</dbReference>
<evidence type="ECO:0000256" key="5">
    <source>
        <dbReference type="ARBA" id="ARBA00022692"/>
    </source>
</evidence>
<dbReference type="InterPro" id="IPR044851">
    <property type="entry name" value="Wax_synthase"/>
</dbReference>
<dbReference type="PANTHER" id="PTHR31595">
    <property type="entry name" value="LONG-CHAIN-ALCOHOL O-FATTY-ACYLTRANSFERASE 3-RELATED"/>
    <property type="match status" value="1"/>
</dbReference>